<evidence type="ECO:0000313" key="6">
    <source>
        <dbReference type="EMBL" id="KAG8389922.1"/>
    </source>
</evidence>
<evidence type="ECO:0008006" key="8">
    <source>
        <dbReference type="Google" id="ProtNLM"/>
    </source>
</evidence>
<dbReference type="SUPFAM" id="SSF103481">
    <property type="entry name" value="Multidrug resistance efflux transporter EmrE"/>
    <property type="match status" value="1"/>
</dbReference>
<keyword evidence="7" id="KW-1185">Reference proteome</keyword>
<sequence>MEGNFLPFFIMAMLQLGFAVMNITSKLALDSGMHPFVFVAYRQIFASVAIAPFAYFFERVTLNQFSYFVGLKNSSPTIGCALANISPAVTFILAALFRVAGSVLIVSGLYGVLWGKGREMIEKATQTTFCDLESHSKSSVNTSDHATS</sequence>
<accession>A0AAV6YA10</accession>
<feature type="transmembrane region" description="Helical" evidence="5">
    <location>
        <begin position="36"/>
        <end position="57"/>
    </location>
</feature>
<name>A0AAV6YA10_9LAMI</name>
<keyword evidence="3 5" id="KW-1133">Transmembrane helix</keyword>
<gene>
    <name evidence="6" type="ORF">BUALT_Bualt01G0029300</name>
</gene>
<reference evidence="6" key="1">
    <citation type="submission" date="2019-10" db="EMBL/GenBank/DDBJ databases">
        <authorList>
            <person name="Zhang R."/>
            <person name="Pan Y."/>
            <person name="Wang J."/>
            <person name="Ma R."/>
            <person name="Yu S."/>
        </authorList>
    </citation>
    <scope>NUCLEOTIDE SEQUENCE</scope>
    <source>
        <strain evidence="6">LA-IB0</strain>
        <tissue evidence="6">Leaf</tissue>
    </source>
</reference>
<protein>
    <recommendedName>
        <fullName evidence="8">WAT1-related protein</fullName>
    </recommendedName>
</protein>
<evidence type="ECO:0000313" key="7">
    <source>
        <dbReference type="Proteomes" id="UP000826271"/>
    </source>
</evidence>
<evidence type="ECO:0000256" key="2">
    <source>
        <dbReference type="ARBA" id="ARBA00022692"/>
    </source>
</evidence>
<dbReference type="GO" id="GO:0016020">
    <property type="term" value="C:membrane"/>
    <property type="evidence" value="ECO:0007669"/>
    <property type="project" value="InterPro"/>
</dbReference>
<organism evidence="6 7">
    <name type="scientific">Buddleja alternifolia</name>
    <dbReference type="NCBI Taxonomy" id="168488"/>
    <lineage>
        <taxon>Eukaryota</taxon>
        <taxon>Viridiplantae</taxon>
        <taxon>Streptophyta</taxon>
        <taxon>Embryophyta</taxon>
        <taxon>Tracheophyta</taxon>
        <taxon>Spermatophyta</taxon>
        <taxon>Magnoliopsida</taxon>
        <taxon>eudicotyledons</taxon>
        <taxon>Gunneridae</taxon>
        <taxon>Pentapetalae</taxon>
        <taxon>asterids</taxon>
        <taxon>lamiids</taxon>
        <taxon>Lamiales</taxon>
        <taxon>Scrophulariaceae</taxon>
        <taxon>Buddlejeae</taxon>
        <taxon>Buddleja</taxon>
    </lineage>
</organism>
<dbReference type="EMBL" id="WHWC01000001">
    <property type="protein sequence ID" value="KAG8389922.1"/>
    <property type="molecule type" value="Genomic_DNA"/>
</dbReference>
<evidence type="ECO:0000256" key="1">
    <source>
        <dbReference type="ARBA" id="ARBA00004141"/>
    </source>
</evidence>
<dbReference type="GO" id="GO:0022857">
    <property type="term" value="F:transmembrane transporter activity"/>
    <property type="evidence" value="ECO:0007669"/>
    <property type="project" value="InterPro"/>
</dbReference>
<dbReference type="InterPro" id="IPR037185">
    <property type="entry name" value="EmrE-like"/>
</dbReference>
<comment type="caution">
    <text evidence="6">The sequence shown here is derived from an EMBL/GenBank/DDBJ whole genome shotgun (WGS) entry which is preliminary data.</text>
</comment>
<evidence type="ECO:0000256" key="3">
    <source>
        <dbReference type="ARBA" id="ARBA00022989"/>
    </source>
</evidence>
<proteinExistence type="predicted"/>
<feature type="transmembrane region" description="Helical" evidence="5">
    <location>
        <begin position="91"/>
        <end position="113"/>
    </location>
</feature>
<feature type="transmembrane region" description="Helical" evidence="5">
    <location>
        <begin position="6"/>
        <end position="24"/>
    </location>
</feature>
<evidence type="ECO:0000256" key="5">
    <source>
        <dbReference type="SAM" id="Phobius"/>
    </source>
</evidence>
<dbReference type="Proteomes" id="UP000826271">
    <property type="component" value="Unassembled WGS sequence"/>
</dbReference>
<dbReference type="PANTHER" id="PTHR31218">
    <property type="entry name" value="WAT1-RELATED PROTEIN"/>
    <property type="match status" value="1"/>
</dbReference>
<comment type="subcellular location">
    <subcellularLocation>
        <location evidence="1">Membrane</location>
        <topology evidence="1">Multi-pass membrane protein</topology>
    </subcellularLocation>
</comment>
<dbReference type="AlphaFoldDB" id="A0AAV6YA10"/>
<keyword evidence="4 5" id="KW-0472">Membrane</keyword>
<keyword evidence="2 5" id="KW-0812">Transmembrane</keyword>
<dbReference type="InterPro" id="IPR030184">
    <property type="entry name" value="WAT1-related"/>
</dbReference>
<evidence type="ECO:0000256" key="4">
    <source>
        <dbReference type="ARBA" id="ARBA00023136"/>
    </source>
</evidence>